<comment type="subcellular location">
    <subcellularLocation>
        <location evidence="1">Membrane</location>
        <topology evidence="1">Multi-pass membrane protein</topology>
    </subcellularLocation>
</comment>
<dbReference type="EMBL" id="CP058601">
    <property type="protein sequence ID" value="QLG47976.1"/>
    <property type="molecule type" value="Genomic_DNA"/>
</dbReference>
<evidence type="ECO:0000256" key="1">
    <source>
        <dbReference type="ARBA" id="ARBA00004141"/>
    </source>
</evidence>
<feature type="transmembrane region" description="Helical" evidence="5">
    <location>
        <begin position="339"/>
        <end position="359"/>
    </location>
</feature>
<dbReference type="InterPro" id="IPR004837">
    <property type="entry name" value="NaCa_Exmemb"/>
</dbReference>
<dbReference type="GO" id="GO:0016020">
    <property type="term" value="C:membrane"/>
    <property type="evidence" value="ECO:0007669"/>
    <property type="project" value="UniProtKB-SubCell"/>
</dbReference>
<dbReference type="AlphaFoldDB" id="A0A7D5KBN8"/>
<name>A0A7D5KBN8_9EURY</name>
<feature type="transmembrane region" description="Helical" evidence="5">
    <location>
        <begin position="214"/>
        <end position="230"/>
    </location>
</feature>
<evidence type="ECO:0000256" key="5">
    <source>
        <dbReference type="SAM" id="Phobius"/>
    </source>
</evidence>
<reference evidence="7 8" key="1">
    <citation type="submission" date="2020-07" db="EMBL/GenBank/DDBJ databases">
        <authorList>
            <person name="Cui H."/>
        </authorList>
    </citation>
    <scope>NUCLEOTIDE SEQUENCE [LARGE SCALE GENOMIC DNA]</scope>
    <source>
        <strain evidence="7 8">YPL8</strain>
    </source>
</reference>
<sequence>MSDSFSEGTLATRPSRFGAWPSLLVSEAKLFRTIGSAGVEIGHGLELAGLSPRRTARRVLLFFLVLTSLVAVPIAPALAQSIDDTDEGASDVDQESNEEGGLEGAVERIVEGHGILGGVIVLVIGGAVLTVCVEKLISYLTRAALGLKLSLFALAIVFTGFEFDDTILALVLSAGNLETAALGTALGTGLAIVGATLALAAIVRPFPVDIPSDYVVLFALAPVLLLPFVLAGTLTFVHGLLLLGAFVLIFGYIIRREFQRETPVFRNTELGEEIRADGGATLPAPISQIAEDRFVADRPAAGVLWLLLAFLSLVGIVFASMFLEAGSEVVIDGLGLEETVFGATVLTVILTFEDVMLTIEPVRRGVPEIGVGNVIGSVLFSVTGNVGVIMLFSDLEISQSVLRFHLPSVILVTILAAYFLYQGEVRRWHGYLLGACYVSYWLIALVVFGGVPIGG</sequence>
<dbReference type="Pfam" id="PF01699">
    <property type="entry name" value="Na_Ca_ex"/>
    <property type="match status" value="1"/>
</dbReference>
<dbReference type="OrthoDB" id="142185at2157"/>
<feature type="transmembrane region" description="Helical" evidence="5">
    <location>
        <begin position="404"/>
        <end position="421"/>
    </location>
</feature>
<feature type="transmembrane region" description="Helical" evidence="5">
    <location>
        <begin position="428"/>
        <end position="451"/>
    </location>
</feature>
<keyword evidence="8" id="KW-1185">Reference proteome</keyword>
<feature type="transmembrane region" description="Helical" evidence="5">
    <location>
        <begin position="371"/>
        <end position="392"/>
    </location>
</feature>
<dbReference type="KEGG" id="haly:HYG82_03520"/>
<dbReference type="GO" id="GO:0055085">
    <property type="term" value="P:transmembrane transport"/>
    <property type="evidence" value="ECO:0007669"/>
    <property type="project" value="InterPro"/>
</dbReference>
<keyword evidence="2 5" id="KW-0812">Transmembrane</keyword>
<feature type="transmembrane region" description="Helical" evidence="5">
    <location>
        <begin position="303"/>
        <end position="323"/>
    </location>
</feature>
<protein>
    <submittedName>
        <fullName evidence="7">Sodium:proton exchanger</fullName>
    </submittedName>
</protein>
<evidence type="ECO:0000313" key="7">
    <source>
        <dbReference type="EMBL" id="QLG47976.1"/>
    </source>
</evidence>
<organism evidence="7 8">
    <name type="scientific">Natrinema halophilum</name>
    <dbReference type="NCBI Taxonomy" id="1699371"/>
    <lineage>
        <taxon>Archaea</taxon>
        <taxon>Methanobacteriati</taxon>
        <taxon>Methanobacteriota</taxon>
        <taxon>Stenosarchaea group</taxon>
        <taxon>Halobacteria</taxon>
        <taxon>Halobacteriales</taxon>
        <taxon>Natrialbaceae</taxon>
        <taxon>Natrinema</taxon>
    </lineage>
</organism>
<evidence type="ECO:0000256" key="4">
    <source>
        <dbReference type="ARBA" id="ARBA00023136"/>
    </source>
</evidence>
<evidence type="ECO:0000259" key="6">
    <source>
        <dbReference type="Pfam" id="PF01699"/>
    </source>
</evidence>
<keyword evidence="4 5" id="KW-0472">Membrane</keyword>
<feature type="transmembrane region" description="Helical" evidence="5">
    <location>
        <begin position="59"/>
        <end position="79"/>
    </location>
</feature>
<gene>
    <name evidence="7" type="ORF">HYG82_03520</name>
</gene>
<evidence type="ECO:0000256" key="3">
    <source>
        <dbReference type="ARBA" id="ARBA00022989"/>
    </source>
</evidence>
<feature type="transmembrane region" description="Helical" evidence="5">
    <location>
        <begin position="236"/>
        <end position="254"/>
    </location>
</feature>
<feature type="transmembrane region" description="Helical" evidence="5">
    <location>
        <begin position="145"/>
        <end position="161"/>
    </location>
</feature>
<feature type="transmembrane region" description="Helical" evidence="5">
    <location>
        <begin position="115"/>
        <end position="133"/>
    </location>
</feature>
<dbReference type="Proteomes" id="UP000509241">
    <property type="component" value="Chromosome"/>
</dbReference>
<keyword evidence="3 5" id="KW-1133">Transmembrane helix</keyword>
<dbReference type="Gene3D" id="1.20.1420.30">
    <property type="entry name" value="NCX, central ion-binding region"/>
    <property type="match status" value="2"/>
</dbReference>
<evidence type="ECO:0000313" key="8">
    <source>
        <dbReference type="Proteomes" id="UP000509241"/>
    </source>
</evidence>
<accession>A0A7D5KBN8</accession>
<evidence type="ECO:0000256" key="2">
    <source>
        <dbReference type="ARBA" id="ARBA00022692"/>
    </source>
</evidence>
<dbReference type="InterPro" id="IPR044880">
    <property type="entry name" value="NCX_ion-bd_dom_sf"/>
</dbReference>
<feature type="transmembrane region" description="Helical" evidence="5">
    <location>
        <begin position="181"/>
        <end position="202"/>
    </location>
</feature>
<proteinExistence type="predicted"/>
<feature type="domain" description="Sodium/calcium exchanger membrane region" evidence="6">
    <location>
        <begin position="306"/>
        <end position="445"/>
    </location>
</feature>